<keyword evidence="3" id="KW-1185">Reference proteome</keyword>
<feature type="signal peptide" evidence="1">
    <location>
        <begin position="1"/>
        <end position="22"/>
    </location>
</feature>
<dbReference type="RefSeq" id="WP_301189490.1">
    <property type="nucleotide sequence ID" value="NZ_JAPDPJ010000007.1"/>
</dbReference>
<evidence type="ECO:0000313" key="2">
    <source>
        <dbReference type="EMBL" id="MCW3785919.1"/>
    </source>
</evidence>
<feature type="chain" id="PRO_5042289877" evidence="1">
    <location>
        <begin position="23"/>
        <end position="3502"/>
    </location>
</feature>
<dbReference type="InterPro" id="IPR026444">
    <property type="entry name" value="Secre_tail"/>
</dbReference>
<accession>A0AAE3M326</accession>
<dbReference type="Gene3D" id="2.60.40.10">
    <property type="entry name" value="Immunoglobulins"/>
    <property type="match status" value="1"/>
</dbReference>
<dbReference type="Proteomes" id="UP001209229">
    <property type="component" value="Unassembled WGS sequence"/>
</dbReference>
<evidence type="ECO:0000313" key="3">
    <source>
        <dbReference type="Proteomes" id="UP001209229"/>
    </source>
</evidence>
<protein>
    <submittedName>
        <fullName evidence="2">T9SS type A sorting domain-containing protein</fullName>
    </submittedName>
</protein>
<dbReference type="InterPro" id="IPR013783">
    <property type="entry name" value="Ig-like_fold"/>
</dbReference>
<sequence length="3502" mass="373758">MKYFYLGLFLFFVTSLTNVVKGQVTTFWTDDFEIDNGWAVTGEFEIGAPVGGAGDHGYANPTSAYSGSRVLGTNLDGGYSNNLADRAYIAVSPVIDCSGKQNVTLVFQRWLNVERNNYDHAYIDVFDGSVWHNVWANNNTTIAENAWSYQSVDISNYADNNANVQIRFALGETDPGWTYSGWNIDNVELTSSPNPVNGDYRSRTSNNWDAYYSWYQYNGYNWNTNGNDPGENGNAGTVTIRNGHTITVNYDRPIGGNSIQNLVVESGGTLRYNWNLRSLTLNGSVTGGGTVDMTRNTLAHNLTVGGDFLPGSFSAGNANLYLNGSSTQNIGGFTYNNLTVSGGGDKVLTGNTIINGSLTLNGARIILGDYDLIIADGASIAGTYSSSNMIVTNGTGRLIKEGNENSDYQMIYPVGTGAYYTPYQISSIACSDATGAVEVRAVSGAAPGPPTAEVTDLQKYWEVNGDGLTVNTADISFTYDNAEVGIGGNQNSYALQVYTGGVWMEPSGASATGFNPMVASGINNISGTWTALEQEPQKIYYAYRSGNWNDISTWTHDPGGTTQTAIDIPGDDSRVVILNGRTVTLTSDVSITGMSMAILSGGFVNMGNYQFTNTIKELSGQGTLKLASGNFPVVTTNYLVTADGGTVEFNNSSNFVLPTAQTEYNHLVINGSAIAIQKNDLTLHGNLHVKQGTYRINDGSTARYQLTIDGDVTVESGASLTVGTGNTTSGGTDNGGVAPFTNYYATYSHTVVINGDFTNNGTVRFTNQSYPEYGAFATNGAATVYFRGASDNILTCNNQTDFYNLVLDKGIDQTFKLTVYSSAYSNFRLFGRNTYGGEGGGANPNLRKALWIRTGTLVLQGLTVIPSLTEGGSGGNPNSDYYIPVNGALVLDGTDVAVLTTADDYAEVNAAYSVNGGTGSVNGVNRSPSLAQSFSVYGKVQIKNGYLSTRESGGIIIWNKASAEVVVDGGILDIKQFRSGGTEDGLASYIQNGGQTIFRGRFQRESASVASVSDIVHSPLITTHSFVGITNAKGSLCIDNPDNIFSMSGGTIEVLDVCGTNNYAIDIFSAVKNINVSGGTIKMAPQTGSNDMIVRSSAPFGNLIVENASGSTSKVRLESSTPEVSGNLEVLGNVDLVSGTLNASGYELKIGRDFTIDDGATYTTGANRTVFNGNVQQNLVVNLSAALNLNKLVIGNSASKLQLKGTQSNVNVADSLIIANGELDDNGKTINVSGNIYNAGIHSGAGQIIMSGSSIKGNGEFNNLYLNGTGNITVGDDIVINGLLTFGQDHLLNIGTHNLKFTSGASILGQAANRYIQTAGNVGDGGVTFSYDNLSTKTWPIGVSNYTPATIGFSSAPTSFGDITIVPVNFKHPVTKTTGGGEALSYYWRVKSNNFSGFEGKVTHSFVYADANVGSDNENNYLPARYDASAFGWDIGDKTNIDRNTNTINDWTTSINNIDGDYTCGSNPAFVTPEKYYSISSGLWNDKNNWSTEGHTGKKAAKAPGAGDIVIIGNGHTITMDRYDNTANRDPHYCASLQIETGGVLDVTYNPGSDFGMVVSHPNGNGKIRISVNDYSGSVFEFPGGDFSDFNANLGTTELYTNNATSGRTYWLPDGVEEYGNLMITPLGGSNIIFPNNDISILGDLTADGQSSQSWYCPTWNSNYPGSFNNSIPQAKAIAIKGDFNLIGGALIYYGNRDLAQDIIVEGDLIVSENAGIGVNSYAYNQSITIGGSLINNSRVPGGAPNGDRGCDFEDIPLIFKGDDNAKITQSSGVTYTTYTKIETIKVNKGSSQATTLTMDITGTVDYASNEWLTLVNGTFIYNRNRDVNVSTNNSFTIPVTAGLTINTANSFNLCGGDSNDYDVYLNGKLTVINGSLNIGNASNNRNNDIEYSGSGLSEIDIQGGSLFVNGQVRRNPASSAGILKYNQSGGDVTVNGRNLLATNAKLEVLNAGSEFNMSNGTLTIVRGGGTTYGDLYLRPEKSSVTGGEIIFDNSGVATQNYLLDANVPLNNLTIRGNGNNAIVKLLLSPLTLNGDLTLSNTNSILDSNPDFNVAVTINGDFNNSGVYNYYLNTTAFSGGTQQITGNSDVSFYNLIVNPLTNLTLNKDVIVNNNLTLSSGTLVAGPNTINVKGNVNNDANYTSTGDGLLLNGGAVQVLSGTGTFARVELDNAYGAELANDITINGDLVLTRGVLNIKNHLLTLEESASLSGSFSVGNMIITNGVYSNKGVKKVISSGDTPAFTFPIGVNGKYTPVVLDLSSSDNTASVQIHPVNYKHPANIDGANVLDYFWAVESQGLSNAIGTLSFTYLEEDIQGNESEYYAARLLVPGTSWTKNNAVDEENNLISFTVSGDNISGEYTAGKDTAFPDNVPEYTSVSNGDWSDKDIWTQTGGDAYSLSGAPDGFIVVINHEVSLDGNYAQAYRTTISAGAKLKIDDLTYGHNLGMVSGSGTLYLEQGNLPEGNYDAFLGCSNNSTLEFGGSRDYNILSDLFNNAANLLFSGTGTRTLPDADLSICKQLVIDGPVLDNSLYNRTIYVNGSFIRQSGTFNSGSGDNATVSFTGDTEQFIGGFTGVNNALNNLEINNSAGLTLNDDIEVKGKLLLTNGLINTSATETLTITNTSMNCVTPASGKANSYVNGPLTKRMNQSDSFIFPIGIDGELGSSLKLTAVQTGTKLWTAEYKRPNDTYTNFSFPLTAINSHEYWNISTPGGGQANIQLGWNAGSDITPAMTEHGLTDIRVVSYDGANWQEINSNASGTDSNGQVITVNRVSVTAAGSDFTTATVNTNKPKVRFNPDGAICDLSTGIKVELSSTVPTAADYELSYSINGIEQTDVTVNGFPYYLSTPTVGVYKITGFKYDNKVRTGVFDVTTVEVFPSPTTADAGEDQTLQGLTQTTLAANTATVGTGVWSIVSGTGGSFVDPTNPVTTFNGTAGSSYVLSWTITNGDCQSVDQVNVAFPLIPPHVWLGTTNNWFDPNNWSDGIIPSETVDVTLAPVVAPKVDAVISNTAEAKVNNLTIESGASLTLSEGARFTVSGNLITNNNVVIENSVLHPTSVITLGSVTGEVTYKWKDFTLVNWWQIALPVNGVTQSEFETSFGSGRYAVNRYVGKAVTSNGWERVAGFANVYSDSYNFDQVNQELEGYSLYTANAGVLTYSGVLNNSIDYTMVNMDARWHLVANPYPCYINVENAGFDMGDFLKTIYIRKGDNQVSTYNLLNGQGLLEGSRYIAPGQSMWLRTYKATNDDVISISNSARTHLNGGYGLKSSSNSSDDVLKLKLKSDYNEDETIIVFNNNGSRFVTEYDSEKLMNGGKNVNIYSLKEEKNIAINSYTDLSYTDNIPLGYTVSSAGSGEFTLRASNINSFMPDVNVYLIDKGDASNIITVNLRENPSYTFTPTNAASNDRFELRFVPSVTTDINDVPSAANRDVNIYAVKQVATVKVTEEVLQSTDRIINVYDISGQLVKTVELNNEETTFNLPQANTVYIISVKANGETYQQKVVSQN</sequence>
<keyword evidence="1" id="KW-0732">Signal</keyword>
<dbReference type="EMBL" id="JAPDPJ010000007">
    <property type="protein sequence ID" value="MCW3785919.1"/>
    <property type="molecule type" value="Genomic_DNA"/>
</dbReference>
<organism evidence="2 3">
    <name type="scientific">Plebeiibacterium sediminum</name>
    <dbReference type="NCBI Taxonomy" id="2992112"/>
    <lineage>
        <taxon>Bacteria</taxon>
        <taxon>Pseudomonadati</taxon>
        <taxon>Bacteroidota</taxon>
        <taxon>Bacteroidia</taxon>
        <taxon>Marinilabiliales</taxon>
        <taxon>Marinilabiliaceae</taxon>
        <taxon>Plebeiibacterium</taxon>
    </lineage>
</organism>
<comment type="caution">
    <text evidence="2">The sequence shown here is derived from an EMBL/GenBank/DDBJ whole genome shotgun (WGS) entry which is preliminary data.</text>
</comment>
<proteinExistence type="predicted"/>
<gene>
    <name evidence="2" type="ORF">OM075_05540</name>
</gene>
<evidence type="ECO:0000256" key="1">
    <source>
        <dbReference type="SAM" id="SignalP"/>
    </source>
</evidence>
<reference evidence="2" key="1">
    <citation type="submission" date="2022-10" db="EMBL/GenBank/DDBJ databases">
        <authorList>
            <person name="Yu W.X."/>
        </authorList>
    </citation>
    <scope>NUCLEOTIDE SEQUENCE</scope>
    <source>
        <strain evidence="2">AAT</strain>
    </source>
</reference>
<name>A0AAE3M326_9BACT</name>
<dbReference type="NCBIfam" id="TIGR04183">
    <property type="entry name" value="Por_Secre_tail"/>
    <property type="match status" value="1"/>
</dbReference>